<proteinExistence type="predicted"/>
<dbReference type="Proteomes" id="UP000316621">
    <property type="component" value="Chromosome 5"/>
</dbReference>
<dbReference type="Gramene" id="RZC63460">
    <property type="protein sequence ID" value="RZC63460"/>
    <property type="gene ID" value="C5167_025203"/>
</dbReference>
<dbReference type="AlphaFoldDB" id="A0A4Y7JTT7"/>
<keyword evidence="2" id="KW-1185">Reference proteome</keyword>
<name>A0A4Y7JTT7_PAPSO</name>
<gene>
    <name evidence="1" type="ORF">C5167_025203</name>
</gene>
<evidence type="ECO:0000313" key="2">
    <source>
        <dbReference type="Proteomes" id="UP000316621"/>
    </source>
</evidence>
<reference evidence="1 2" key="1">
    <citation type="journal article" date="2018" name="Science">
        <title>The opium poppy genome and morphinan production.</title>
        <authorList>
            <person name="Guo L."/>
            <person name="Winzer T."/>
            <person name="Yang X."/>
            <person name="Li Y."/>
            <person name="Ning Z."/>
            <person name="He Z."/>
            <person name="Teodor R."/>
            <person name="Lu Y."/>
            <person name="Bowser T.A."/>
            <person name="Graham I.A."/>
            <person name="Ye K."/>
        </authorList>
    </citation>
    <scope>NUCLEOTIDE SEQUENCE [LARGE SCALE GENOMIC DNA]</scope>
    <source>
        <strain evidence="2">cv. HN1</strain>
        <tissue evidence="1">Leaves</tissue>
    </source>
</reference>
<sequence>MDMKESAKNPYSYNFICLLDLKGRILQLQSRRSYGVWICRCATSGFCGRPVKIITVAYVLPLDYEAKFLYSNEVSCYQT</sequence>
<protein>
    <submittedName>
        <fullName evidence="1">Uncharacterized protein</fullName>
    </submittedName>
</protein>
<accession>A0A4Y7JTT7</accession>
<dbReference type="EMBL" id="CM010719">
    <property type="protein sequence ID" value="RZC63460.1"/>
    <property type="molecule type" value="Genomic_DNA"/>
</dbReference>
<evidence type="ECO:0000313" key="1">
    <source>
        <dbReference type="EMBL" id="RZC63460.1"/>
    </source>
</evidence>
<organism evidence="1 2">
    <name type="scientific">Papaver somniferum</name>
    <name type="common">Opium poppy</name>
    <dbReference type="NCBI Taxonomy" id="3469"/>
    <lineage>
        <taxon>Eukaryota</taxon>
        <taxon>Viridiplantae</taxon>
        <taxon>Streptophyta</taxon>
        <taxon>Embryophyta</taxon>
        <taxon>Tracheophyta</taxon>
        <taxon>Spermatophyta</taxon>
        <taxon>Magnoliopsida</taxon>
        <taxon>Ranunculales</taxon>
        <taxon>Papaveraceae</taxon>
        <taxon>Papaveroideae</taxon>
        <taxon>Papaver</taxon>
    </lineage>
</organism>